<organism evidence="2 3">
    <name type="scientific">Selenomonas caprae</name>
    <dbReference type="NCBI Taxonomy" id="2606905"/>
    <lineage>
        <taxon>Bacteria</taxon>
        <taxon>Bacillati</taxon>
        <taxon>Bacillota</taxon>
        <taxon>Negativicutes</taxon>
        <taxon>Selenomonadales</taxon>
        <taxon>Selenomonadaceae</taxon>
        <taxon>Selenomonas</taxon>
    </lineage>
</organism>
<reference evidence="2 3" key="1">
    <citation type="submission" date="2019-08" db="EMBL/GenBank/DDBJ databases">
        <title>Selenomonas sp. mPRGC5 and Selenomonas sp. mPRGC8 isolated from ruminal fluid of dairy goat (Capra hircus).</title>
        <authorList>
            <person name="Poothong S."/>
            <person name="Nuengjamnong C."/>
            <person name="Tanasupawat S."/>
        </authorList>
    </citation>
    <scope>NUCLEOTIDE SEQUENCE [LARGE SCALE GENOMIC DNA]</scope>
    <source>
        <strain evidence="3">mPRGC8</strain>
    </source>
</reference>
<keyword evidence="3" id="KW-1185">Reference proteome</keyword>
<feature type="signal peptide" evidence="1">
    <location>
        <begin position="1"/>
        <end position="25"/>
    </location>
</feature>
<feature type="chain" id="PRO_5022894229" evidence="1">
    <location>
        <begin position="26"/>
        <end position="204"/>
    </location>
</feature>
<name>A0A5D6WHW0_9FIRM</name>
<evidence type="ECO:0000313" key="2">
    <source>
        <dbReference type="EMBL" id="TYZ27052.1"/>
    </source>
</evidence>
<evidence type="ECO:0000313" key="3">
    <source>
        <dbReference type="Proteomes" id="UP000322783"/>
    </source>
</evidence>
<keyword evidence="1" id="KW-0732">Signal</keyword>
<accession>A0A5D6WHW0</accession>
<comment type="caution">
    <text evidence="2">The sequence shown here is derived from an EMBL/GenBank/DDBJ whole genome shotgun (WGS) entry which is preliminary data.</text>
</comment>
<sequence length="204" mass="22829">MNQLIIKLSCLLTALLFSTTTYVSAQQAPANYTVWDRMPAEAAVNVKLKVQNTVTLYTAPNNTKVIGTISSGEIVNRISCVVYTHPSRHAVKVLKTTKAYKYEHASTPEFITLYPGTIIYLLQYTGEGTYLALWNGHLLWWLEGYNISGFTNSNPNSPWGIYIGEVTDASLGIDFWMCLRTADGTVGWTHPKDYPSGTFSPYWK</sequence>
<gene>
    <name evidence="2" type="ORF">FZ041_12565</name>
</gene>
<dbReference type="EMBL" id="VTOZ01000033">
    <property type="protein sequence ID" value="TYZ27052.1"/>
    <property type="molecule type" value="Genomic_DNA"/>
</dbReference>
<protein>
    <submittedName>
        <fullName evidence="2">Uncharacterized protein</fullName>
    </submittedName>
</protein>
<proteinExistence type="predicted"/>
<evidence type="ECO:0000256" key="1">
    <source>
        <dbReference type="SAM" id="SignalP"/>
    </source>
</evidence>
<dbReference type="AlphaFoldDB" id="A0A5D6WHW0"/>
<dbReference type="Proteomes" id="UP000322783">
    <property type="component" value="Unassembled WGS sequence"/>
</dbReference>
<dbReference type="RefSeq" id="WP_149189815.1">
    <property type="nucleotide sequence ID" value="NZ_VTOZ01000033.1"/>
</dbReference>